<dbReference type="Pfam" id="PF07730">
    <property type="entry name" value="HisKA_3"/>
    <property type="match status" value="1"/>
</dbReference>
<dbReference type="SUPFAM" id="SSF55874">
    <property type="entry name" value="ATPase domain of HSP90 chaperone/DNA topoisomerase II/histidine kinase"/>
    <property type="match status" value="1"/>
</dbReference>
<evidence type="ECO:0000256" key="5">
    <source>
        <dbReference type="ARBA" id="ARBA00022741"/>
    </source>
</evidence>
<keyword evidence="8" id="KW-0902">Two-component regulatory system</keyword>
<evidence type="ECO:0000256" key="3">
    <source>
        <dbReference type="ARBA" id="ARBA00022553"/>
    </source>
</evidence>
<evidence type="ECO:0000256" key="4">
    <source>
        <dbReference type="ARBA" id="ARBA00022679"/>
    </source>
</evidence>
<dbReference type="RefSeq" id="WP_124999548.1">
    <property type="nucleotide sequence ID" value="NZ_BHYK01000006.1"/>
</dbReference>
<keyword evidence="6 12" id="KW-0418">Kinase</keyword>
<name>A0A401UJR9_9CLOT</name>
<evidence type="ECO:0000256" key="1">
    <source>
        <dbReference type="ARBA" id="ARBA00000085"/>
    </source>
</evidence>
<dbReference type="PANTHER" id="PTHR24421:SF10">
    <property type="entry name" value="NITRATE_NITRITE SENSOR PROTEIN NARQ"/>
    <property type="match status" value="1"/>
</dbReference>
<keyword evidence="10" id="KW-0472">Membrane</keyword>
<comment type="catalytic activity">
    <reaction evidence="1">
        <text>ATP + protein L-histidine = ADP + protein N-phospho-L-histidine.</text>
        <dbReference type="EC" id="2.7.13.3"/>
    </reaction>
</comment>
<proteinExistence type="predicted"/>
<keyword evidence="10" id="KW-1133">Transmembrane helix</keyword>
<keyword evidence="9" id="KW-0175">Coiled coil</keyword>
<organism evidence="12 13">
    <name type="scientific">Clostridium tagluense</name>
    <dbReference type="NCBI Taxonomy" id="360422"/>
    <lineage>
        <taxon>Bacteria</taxon>
        <taxon>Bacillati</taxon>
        <taxon>Bacillota</taxon>
        <taxon>Clostridia</taxon>
        <taxon>Eubacteriales</taxon>
        <taxon>Clostridiaceae</taxon>
        <taxon>Clostridium</taxon>
    </lineage>
</organism>
<dbReference type="GO" id="GO:0016020">
    <property type="term" value="C:membrane"/>
    <property type="evidence" value="ECO:0007669"/>
    <property type="project" value="InterPro"/>
</dbReference>
<keyword evidence="5" id="KW-0547">Nucleotide-binding</keyword>
<evidence type="ECO:0000256" key="8">
    <source>
        <dbReference type="ARBA" id="ARBA00023012"/>
    </source>
</evidence>
<dbReference type="EC" id="2.7.13.3" evidence="2"/>
<dbReference type="Gene3D" id="3.30.565.10">
    <property type="entry name" value="Histidine kinase-like ATPase, C-terminal domain"/>
    <property type="match status" value="1"/>
</dbReference>
<dbReference type="InterPro" id="IPR011712">
    <property type="entry name" value="Sig_transdc_His_kin_sub3_dim/P"/>
</dbReference>
<dbReference type="InterPro" id="IPR050482">
    <property type="entry name" value="Sensor_HK_TwoCompSys"/>
</dbReference>
<keyword evidence="10" id="KW-0812">Transmembrane</keyword>
<gene>
    <name evidence="12" type="ORF">Ctaglu_14170</name>
</gene>
<feature type="domain" description="Signal transduction histidine kinase subgroup 3 dimerisation and phosphoacceptor" evidence="11">
    <location>
        <begin position="177"/>
        <end position="243"/>
    </location>
</feature>
<evidence type="ECO:0000313" key="12">
    <source>
        <dbReference type="EMBL" id="GCD09794.1"/>
    </source>
</evidence>
<keyword evidence="7" id="KW-0067">ATP-binding</keyword>
<evidence type="ECO:0000259" key="11">
    <source>
        <dbReference type="Pfam" id="PF07730"/>
    </source>
</evidence>
<feature type="coiled-coil region" evidence="9">
    <location>
        <begin position="131"/>
        <end position="158"/>
    </location>
</feature>
<evidence type="ECO:0000313" key="13">
    <source>
        <dbReference type="Proteomes" id="UP000287872"/>
    </source>
</evidence>
<evidence type="ECO:0000256" key="9">
    <source>
        <dbReference type="SAM" id="Coils"/>
    </source>
</evidence>
<dbReference type="OrthoDB" id="9781904at2"/>
<feature type="transmembrane region" description="Helical" evidence="10">
    <location>
        <begin position="55"/>
        <end position="88"/>
    </location>
</feature>
<dbReference type="PANTHER" id="PTHR24421">
    <property type="entry name" value="NITRATE/NITRITE SENSOR PROTEIN NARX-RELATED"/>
    <property type="match status" value="1"/>
</dbReference>
<evidence type="ECO:0000256" key="7">
    <source>
        <dbReference type="ARBA" id="ARBA00022840"/>
    </source>
</evidence>
<comment type="caution">
    <text evidence="12">The sequence shown here is derived from an EMBL/GenBank/DDBJ whole genome shotgun (WGS) entry which is preliminary data.</text>
</comment>
<keyword evidence="3" id="KW-0597">Phosphoprotein</keyword>
<protein>
    <recommendedName>
        <fullName evidence="2">histidine kinase</fullName>
        <ecNumber evidence="2">2.7.13.3</ecNumber>
    </recommendedName>
</protein>
<evidence type="ECO:0000256" key="2">
    <source>
        <dbReference type="ARBA" id="ARBA00012438"/>
    </source>
</evidence>
<dbReference type="GO" id="GO:0005524">
    <property type="term" value="F:ATP binding"/>
    <property type="evidence" value="ECO:0007669"/>
    <property type="project" value="UniProtKB-KW"/>
</dbReference>
<evidence type="ECO:0000256" key="10">
    <source>
        <dbReference type="SAM" id="Phobius"/>
    </source>
</evidence>
<dbReference type="AlphaFoldDB" id="A0A401UJR9"/>
<evidence type="ECO:0000256" key="6">
    <source>
        <dbReference type="ARBA" id="ARBA00022777"/>
    </source>
</evidence>
<dbReference type="GO" id="GO:0000155">
    <property type="term" value="F:phosphorelay sensor kinase activity"/>
    <property type="evidence" value="ECO:0007669"/>
    <property type="project" value="InterPro"/>
</dbReference>
<dbReference type="GO" id="GO:0046983">
    <property type="term" value="F:protein dimerization activity"/>
    <property type="evidence" value="ECO:0007669"/>
    <property type="project" value="InterPro"/>
</dbReference>
<keyword evidence="13" id="KW-1185">Reference proteome</keyword>
<dbReference type="Gene3D" id="1.20.5.1930">
    <property type="match status" value="1"/>
</dbReference>
<dbReference type="EMBL" id="BHYK01000006">
    <property type="protein sequence ID" value="GCD09794.1"/>
    <property type="molecule type" value="Genomic_DNA"/>
</dbReference>
<dbReference type="InterPro" id="IPR036890">
    <property type="entry name" value="HATPase_C_sf"/>
</dbReference>
<dbReference type="CDD" id="cd16917">
    <property type="entry name" value="HATPase_UhpB-NarQ-NarX-like"/>
    <property type="match status" value="1"/>
</dbReference>
<accession>A0A401UJR9</accession>
<reference evidence="12 13" key="1">
    <citation type="submission" date="2018-11" db="EMBL/GenBank/DDBJ databases">
        <title>Genome sequencing and assembly of Clostridium tagluense strain A121.</title>
        <authorList>
            <person name="Murakami T."/>
            <person name="Segawa T."/>
            <person name="Shcherbakova V.A."/>
            <person name="Mori H."/>
            <person name="Yoshimura Y."/>
        </authorList>
    </citation>
    <scope>NUCLEOTIDE SEQUENCE [LARGE SCALE GENOMIC DNA]</scope>
    <source>
        <strain evidence="12 13">A121</strain>
    </source>
</reference>
<dbReference type="Proteomes" id="UP000287872">
    <property type="component" value="Unassembled WGS sequence"/>
</dbReference>
<keyword evidence="4" id="KW-0808">Transferase</keyword>
<feature type="transmembrane region" description="Helical" evidence="10">
    <location>
        <begin position="30"/>
        <end position="48"/>
    </location>
</feature>
<sequence>MEGWIILYEFSILIYCISNYVQSGMKNSTFAISIILSYICIKICYYIFSRSKHKNIILIVTLMLILFQCTYVYNLIILLLPINIYMLIGKSDQHKWINALAIIISVHFIKHDILQEYILAAILGYLVYTLVNSSFSKIQRLIEENESLKNKNTILSNKLNKDLQFHKQFKYMSRLEERNKIAQEIHDKIGHTLSGGIMQLEAAKLLLEIDIPKSKSMIQNTINVLREGLDNIRITLKNIKPPSEQLGINKLKLLIQEFSFNSGIKSNFLYNGNINKITPRQWKLIYDNINEALTNTMKYSKASKVNVNIEIHNKIIKLEVKDDGIGSNTVIKGLGIAGMEDRVGNEGGQVIVDGTQGFSVISIIPLGQVRKAGDS</sequence>